<feature type="domain" description="OmpA-like" evidence="10">
    <location>
        <begin position="76"/>
        <end position="191"/>
    </location>
</feature>
<keyword evidence="5" id="KW-0564">Palmitate</keyword>
<dbReference type="HAMAP" id="MF_02204">
    <property type="entry name" value="Pal"/>
    <property type="match status" value="1"/>
</dbReference>
<dbReference type="InterPro" id="IPR014169">
    <property type="entry name" value="Pal_lipo_C"/>
</dbReference>
<dbReference type="SUPFAM" id="SSF103088">
    <property type="entry name" value="OmpA-like"/>
    <property type="match status" value="1"/>
</dbReference>
<evidence type="ECO:0000256" key="2">
    <source>
        <dbReference type="ARBA" id="ARBA00022618"/>
    </source>
</evidence>
<evidence type="ECO:0000259" key="10">
    <source>
        <dbReference type="PROSITE" id="PS51123"/>
    </source>
</evidence>
<comment type="subcellular location">
    <subcellularLocation>
        <location evidence="1">Cell outer membrane</location>
    </subcellularLocation>
</comment>
<organism evidence="11">
    <name type="scientific">hydrothermal vent metagenome</name>
    <dbReference type="NCBI Taxonomy" id="652676"/>
    <lineage>
        <taxon>unclassified sequences</taxon>
        <taxon>metagenomes</taxon>
        <taxon>ecological metagenomes</taxon>
    </lineage>
</organism>
<protein>
    <submittedName>
        <fullName evidence="11">Tol-Pal system peptidoglycan-associated lipoprotein PAL</fullName>
    </submittedName>
</protein>
<dbReference type="CDD" id="cd07185">
    <property type="entry name" value="OmpA_C-like"/>
    <property type="match status" value="1"/>
</dbReference>
<dbReference type="NCBIfam" id="TIGR02802">
    <property type="entry name" value="Pal_lipo"/>
    <property type="match status" value="1"/>
</dbReference>
<dbReference type="InterPro" id="IPR006665">
    <property type="entry name" value="OmpA-like"/>
</dbReference>
<feature type="region of interest" description="Disordered" evidence="9">
    <location>
        <begin position="25"/>
        <end position="76"/>
    </location>
</feature>
<evidence type="ECO:0000256" key="3">
    <source>
        <dbReference type="ARBA" id="ARBA00022729"/>
    </source>
</evidence>
<evidence type="ECO:0000256" key="6">
    <source>
        <dbReference type="ARBA" id="ARBA00023237"/>
    </source>
</evidence>
<dbReference type="InterPro" id="IPR006664">
    <property type="entry name" value="OMP_bac"/>
</dbReference>
<keyword evidence="8" id="KW-0131">Cell cycle</keyword>
<dbReference type="PANTHER" id="PTHR30329">
    <property type="entry name" value="STATOR ELEMENT OF FLAGELLAR MOTOR COMPLEX"/>
    <property type="match status" value="1"/>
</dbReference>
<gene>
    <name evidence="11" type="ORF">MNBD_GAMMA19-1106</name>
</gene>
<dbReference type="GO" id="GO:0051301">
    <property type="term" value="P:cell division"/>
    <property type="evidence" value="ECO:0007669"/>
    <property type="project" value="UniProtKB-KW"/>
</dbReference>
<dbReference type="PRINTS" id="PR01021">
    <property type="entry name" value="OMPADOMAIN"/>
</dbReference>
<keyword evidence="2" id="KW-0132">Cell division</keyword>
<accession>A0A3B1AGJ8</accession>
<dbReference type="InterPro" id="IPR039001">
    <property type="entry name" value="Pal"/>
</dbReference>
<evidence type="ECO:0000256" key="1">
    <source>
        <dbReference type="ARBA" id="ARBA00004442"/>
    </source>
</evidence>
<evidence type="ECO:0000256" key="4">
    <source>
        <dbReference type="ARBA" id="ARBA00023136"/>
    </source>
</evidence>
<dbReference type="GO" id="GO:0009279">
    <property type="term" value="C:cell outer membrane"/>
    <property type="evidence" value="ECO:0007669"/>
    <property type="project" value="UniProtKB-SubCell"/>
</dbReference>
<proteinExistence type="inferred from homology"/>
<evidence type="ECO:0000313" key="11">
    <source>
        <dbReference type="EMBL" id="VAX00781.1"/>
    </source>
</evidence>
<dbReference type="InterPro" id="IPR036737">
    <property type="entry name" value="OmpA-like_sf"/>
</dbReference>
<feature type="compositionally biased region" description="Low complexity" evidence="9">
    <location>
        <begin position="32"/>
        <end position="51"/>
    </location>
</feature>
<evidence type="ECO:0000256" key="8">
    <source>
        <dbReference type="ARBA" id="ARBA00023306"/>
    </source>
</evidence>
<dbReference type="EMBL" id="UOFV01000224">
    <property type="protein sequence ID" value="VAX00781.1"/>
    <property type="molecule type" value="Genomic_DNA"/>
</dbReference>
<dbReference type="Gene3D" id="3.30.1330.60">
    <property type="entry name" value="OmpA-like domain"/>
    <property type="match status" value="1"/>
</dbReference>
<dbReference type="InterPro" id="IPR050330">
    <property type="entry name" value="Bact_OuterMem_StrucFunc"/>
</dbReference>
<keyword evidence="4" id="KW-0472">Membrane</keyword>
<dbReference type="Pfam" id="PF00691">
    <property type="entry name" value="OmpA"/>
    <property type="match status" value="1"/>
</dbReference>
<keyword evidence="7 11" id="KW-0449">Lipoprotein</keyword>
<name>A0A3B1AGJ8_9ZZZZ</name>
<dbReference type="AlphaFoldDB" id="A0A3B1AGJ8"/>
<dbReference type="PANTHER" id="PTHR30329:SF21">
    <property type="entry name" value="LIPOPROTEIN YIAD-RELATED"/>
    <property type="match status" value="1"/>
</dbReference>
<evidence type="ECO:0000256" key="9">
    <source>
        <dbReference type="SAM" id="MobiDB-lite"/>
    </source>
</evidence>
<evidence type="ECO:0000256" key="5">
    <source>
        <dbReference type="ARBA" id="ARBA00023139"/>
    </source>
</evidence>
<evidence type="ECO:0000256" key="7">
    <source>
        <dbReference type="ARBA" id="ARBA00023288"/>
    </source>
</evidence>
<dbReference type="PROSITE" id="PS51123">
    <property type="entry name" value="OMPA_2"/>
    <property type="match status" value="1"/>
</dbReference>
<dbReference type="PROSITE" id="PS51257">
    <property type="entry name" value="PROKAR_LIPOPROTEIN"/>
    <property type="match status" value="1"/>
</dbReference>
<keyword evidence="3" id="KW-0732">Signal</keyword>
<sequence>MKLWTKTVLAMLPALMLLGCGTSGEVEDETDSGVSSSSSTGDSDSSATTSGVGSGDMASGEGMDEQEAGFSGDPLDDPSSLLAKRVVYFDFDQTEIKSDFRAIIQAHAEYLANNNSVMVTLEGHADERGTREYNIALGERRANAVQRLLTLQGASASQIRVISYGEERPAALGHDEDSLALNRRVEFIYSR</sequence>
<keyword evidence="6" id="KW-0998">Cell outer membrane</keyword>
<reference evidence="11" key="1">
    <citation type="submission" date="2018-06" db="EMBL/GenBank/DDBJ databases">
        <authorList>
            <person name="Zhirakovskaya E."/>
        </authorList>
    </citation>
    <scope>NUCLEOTIDE SEQUENCE</scope>
</reference>